<reference evidence="3 4" key="1">
    <citation type="submission" date="2019-03" db="EMBL/GenBank/DDBJ databases">
        <title>San Antonio Military Medical Center submission to MRSN (WRAIR), pending publication.</title>
        <authorList>
            <person name="Blyth D.M."/>
            <person name="Mccarthy S.L."/>
            <person name="Schall S.E."/>
            <person name="Stam J.A."/>
            <person name="Ong A.C."/>
            <person name="Mcgann P.T."/>
        </authorList>
    </citation>
    <scope>NUCLEOTIDE SEQUENCE [LARGE SCALE GENOMIC DNA]</scope>
    <source>
        <strain evidence="3 4">MRSN571793</strain>
    </source>
</reference>
<dbReference type="Pfam" id="PF13476">
    <property type="entry name" value="AAA_23"/>
    <property type="match status" value="1"/>
</dbReference>
<dbReference type="SUPFAM" id="SSF52540">
    <property type="entry name" value="P-loop containing nucleoside triphosphate hydrolases"/>
    <property type="match status" value="1"/>
</dbReference>
<evidence type="ECO:0000259" key="2">
    <source>
        <dbReference type="Pfam" id="PF13476"/>
    </source>
</evidence>
<dbReference type="SUPFAM" id="SSF75712">
    <property type="entry name" value="Rad50 coiled-coil Zn hook"/>
    <property type="match status" value="1"/>
</dbReference>
<gene>
    <name evidence="3" type="ORF">E2605_07410</name>
</gene>
<feature type="domain" description="Rad50/SbcC-type AAA" evidence="2">
    <location>
        <begin position="8"/>
        <end position="226"/>
    </location>
</feature>
<evidence type="ECO:0000256" key="1">
    <source>
        <dbReference type="SAM" id="Coils"/>
    </source>
</evidence>
<proteinExistence type="predicted"/>
<organism evidence="3 4">
    <name type="scientific">Dysgonomonas capnocytophagoides</name>
    <dbReference type="NCBI Taxonomy" id="45254"/>
    <lineage>
        <taxon>Bacteria</taxon>
        <taxon>Pseudomonadati</taxon>
        <taxon>Bacteroidota</taxon>
        <taxon>Bacteroidia</taxon>
        <taxon>Bacteroidales</taxon>
        <taxon>Dysgonomonadaceae</taxon>
        <taxon>Dysgonomonas</taxon>
    </lineage>
</organism>
<dbReference type="Gene3D" id="1.10.287.510">
    <property type="entry name" value="Helix hairpin bin"/>
    <property type="match status" value="1"/>
</dbReference>
<protein>
    <recommendedName>
        <fullName evidence="2">Rad50/SbcC-type AAA domain-containing protein</fullName>
    </recommendedName>
</protein>
<dbReference type="PANTHER" id="PTHR32114:SF2">
    <property type="entry name" value="ABC TRANSPORTER ABCH.3"/>
    <property type="match status" value="1"/>
</dbReference>
<comment type="caution">
    <text evidence="3">The sequence shown here is derived from an EMBL/GenBank/DDBJ whole genome shotgun (WGS) entry which is preliminary data.</text>
</comment>
<dbReference type="GO" id="GO:0006302">
    <property type="term" value="P:double-strand break repair"/>
    <property type="evidence" value="ECO:0007669"/>
    <property type="project" value="InterPro"/>
</dbReference>
<dbReference type="InterPro" id="IPR038729">
    <property type="entry name" value="Rad50/SbcC_AAA"/>
</dbReference>
<keyword evidence="4" id="KW-1185">Reference proteome</keyword>
<dbReference type="Gene3D" id="3.40.50.300">
    <property type="entry name" value="P-loop containing nucleotide triphosphate hydrolases"/>
    <property type="match status" value="1"/>
</dbReference>
<dbReference type="OrthoDB" id="1698838at2"/>
<dbReference type="Proteomes" id="UP000297861">
    <property type="component" value="Unassembled WGS sequence"/>
</dbReference>
<keyword evidence="1" id="KW-0175">Coiled coil</keyword>
<name>A0A4Y8LAG4_9BACT</name>
<dbReference type="EMBL" id="SOML01000003">
    <property type="protein sequence ID" value="TFD97486.1"/>
    <property type="molecule type" value="Genomic_DNA"/>
</dbReference>
<sequence>MKLIIKTLSLLNFKGLRDYTLSPKDTVTNIHATNGKGKSTICDAWLWLWTGKDTKGRADYEIKTLDENNEAIHHLEHTVKVEIDIDYSKYDVSRTYKEKWVKPTGEEERKLDSHPTSYIWDGIPLTLKKDFDARTSQLFGNTEQFQLLSNPRFFLDDDNKNYSWQKRRKLLMELAGVTDDAILSKLSAKSDDFAKLIEELGKNNLDDFRKKLNAEKKTLKSKIDEIPVKIREATRAIPVEPDYGVIEKSIESKDKELSSIDTQLSDISKAYEGQAEEIKKQQSVILEKERRIAVITNEVEIDVNKHNSGEDKALIKLNSDLALLEQSIRTHNSDQALIITKIHNKESEIESQKELLDTLRTAYGDLNAIEMHEDDKHCPSCGSELSGEKLDNAVEKFNADKAQKLQANIAKGKREKDVLESLIAQLEELKKQKDTITAQLSEKHAEKITLQEAIQTENDRPKQKYVASELVLKHAEYQRLVGEIDELKKQKTEIQQPDTTELRQKKSLISRDIDELKKLLYIKTTAETQKKRIQDLETELKTLSQELATLEGKEFIADKFNRAKIEAIENGINGLFASIKWKMFKPLMTGGEEECCEALIDGTPFQAANNAAQINAGIECINTLSKHFNMYLPIFVDNAESVVELIPSESQIIRFVVDESCDKLTVKENIKESLFA</sequence>
<dbReference type="AlphaFoldDB" id="A0A4Y8LAG4"/>
<dbReference type="GO" id="GO:0016887">
    <property type="term" value="F:ATP hydrolysis activity"/>
    <property type="evidence" value="ECO:0007669"/>
    <property type="project" value="InterPro"/>
</dbReference>
<dbReference type="RefSeq" id="WP_134435955.1">
    <property type="nucleotide sequence ID" value="NZ_SOML01000003.1"/>
</dbReference>
<dbReference type="PANTHER" id="PTHR32114">
    <property type="entry name" value="ABC TRANSPORTER ABCH.3"/>
    <property type="match status" value="1"/>
</dbReference>
<feature type="coiled-coil region" evidence="1">
    <location>
        <begin position="526"/>
        <end position="553"/>
    </location>
</feature>
<evidence type="ECO:0000313" key="3">
    <source>
        <dbReference type="EMBL" id="TFD97486.1"/>
    </source>
</evidence>
<dbReference type="InterPro" id="IPR027417">
    <property type="entry name" value="P-loop_NTPase"/>
</dbReference>
<accession>A0A4Y8LAG4</accession>
<evidence type="ECO:0000313" key="4">
    <source>
        <dbReference type="Proteomes" id="UP000297861"/>
    </source>
</evidence>
<feature type="coiled-coil region" evidence="1">
    <location>
        <begin position="402"/>
        <end position="446"/>
    </location>
</feature>